<dbReference type="OMA" id="DRDYSIN"/>
<evidence type="ECO:0000313" key="1">
    <source>
        <dbReference type="EMBL" id="EPQ57645.1"/>
    </source>
</evidence>
<accession>S7RSK0</accession>
<organism evidence="1 2">
    <name type="scientific">Gloeophyllum trabeum (strain ATCC 11539 / FP-39264 / Madison 617)</name>
    <name type="common">Brown rot fungus</name>
    <dbReference type="NCBI Taxonomy" id="670483"/>
    <lineage>
        <taxon>Eukaryota</taxon>
        <taxon>Fungi</taxon>
        <taxon>Dikarya</taxon>
        <taxon>Basidiomycota</taxon>
        <taxon>Agaricomycotina</taxon>
        <taxon>Agaricomycetes</taxon>
        <taxon>Gloeophyllales</taxon>
        <taxon>Gloeophyllaceae</taxon>
        <taxon>Gloeophyllum</taxon>
    </lineage>
</organism>
<dbReference type="SUPFAM" id="SSF69318">
    <property type="entry name" value="Integrin alpha N-terminal domain"/>
    <property type="match status" value="1"/>
</dbReference>
<dbReference type="Proteomes" id="UP000030669">
    <property type="component" value="Unassembled WGS sequence"/>
</dbReference>
<sequence>MSAPTAYKPVYAEGDPGKGIGGYDLKSPADRAFAFDYDSSGKLDHIVLYRPGTGTCWILKKGDNGWVPVYAQGDPGKGIGGYDLRSPDDRLIAFDYDHSGKADHLVCYRPGTGTIWILKNDCGQFRAVYEESCGIGGYDLKSKADRCFAYDYDSCGRIDFLALYRPGTGTIWILSNCSGTFTAVYAQGDPGSGIAGYDLKSPADRCFAFDWEGNGKLDEIVLYRPGTGTVWIVQKQGTVFKAVYAQGDPGQGIGGYDLKSPADRCFAFDYDGGEKLDELVLYRPGTGTLWILQRDGAAYTPDYAQGDPGLGIGGYDLKSAADRCFALDYKSNGNPDHLVLYRPGTGTLWILERET</sequence>
<reference evidence="1 2" key="1">
    <citation type="journal article" date="2012" name="Science">
        <title>The Paleozoic origin of enzymatic lignin decomposition reconstructed from 31 fungal genomes.</title>
        <authorList>
            <person name="Floudas D."/>
            <person name="Binder M."/>
            <person name="Riley R."/>
            <person name="Barry K."/>
            <person name="Blanchette R.A."/>
            <person name="Henrissat B."/>
            <person name="Martinez A.T."/>
            <person name="Otillar R."/>
            <person name="Spatafora J.W."/>
            <person name="Yadav J.S."/>
            <person name="Aerts A."/>
            <person name="Benoit I."/>
            <person name="Boyd A."/>
            <person name="Carlson A."/>
            <person name="Copeland A."/>
            <person name="Coutinho P.M."/>
            <person name="de Vries R.P."/>
            <person name="Ferreira P."/>
            <person name="Findley K."/>
            <person name="Foster B."/>
            <person name="Gaskell J."/>
            <person name="Glotzer D."/>
            <person name="Gorecki P."/>
            <person name="Heitman J."/>
            <person name="Hesse C."/>
            <person name="Hori C."/>
            <person name="Igarashi K."/>
            <person name="Jurgens J.A."/>
            <person name="Kallen N."/>
            <person name="Kersten P."/>
            <person name="Kohler A."/>
            <person name="Kuees U."/>
            <person name="Kumar T.K.A."/>
            <person name="Kuo A."/>
            <person name="LaButti K."/>
            <person name="Larrondo L.F."/>
            <person name="Lindquist E."/>
            <person name="Ling A."/>
            <person name="Lombard V."/>
            <person name="Lucas S."/>
            <person name="Lundell T."/>
            <person name="Martin R."/>
            <person name="McLaughlin D.J."/>
            <person name="Morgenstern I."/>
            <person name="Morin E."/>
            <person name="Murat C."/>
            <person name="Nagy L.G."/>
            <person name="Nolan M."/>
            <person name="Ohm R.A."/>
            <person name="Patyshakuliyeva A."/>
            <person name="Rokas A."/>
            <person name="Ruiz-Duenas F.J."/>
            <person name="Sabat G."/>
            <person name="Salamov A."/>
            <person name="Samejima M."/>
            <person name="Schmutz J."/>
            <person name="Slot J.C."/>
            <person name="St John F."/>
            <person name="Stenlid J."/>
            <person name="Sun H."/>
            <person name="Sun S."/>
            <person name="Syed K."/>
            <person name="Tsang A."/>
            <person name="Wiebenga A."/>
            <person name="Young D."/>
            <person name="Pisabarro A."/>
            <person name="Eastwood D.C."/>
            <person name="Martin F."/>
            <person name="Cullen D."/>
            <person name="Grigoriev I.V."/>
            <person name="Hibbett D.S."/>
        </authorList>
    </citation>
    <scope>NUCLEOTIDE SEQUENCE [LARGE SCALE GENOMIC DNA]</scope>
    <source>
        <strain evidence="1 2">ATCC 11539</strain>
    </source>
</reference>
<dbReference type="InterPro" id="IPR028994">
    <property type="entry name" value="Integrin_alpha_N"/>
</dbReference>
<dbReference type="HOGENOM" id="CLU_816654_0_0_1"/>
<protein>
    <submittedName>
        <fullName evidence="1">Uncharacterized protein</fullName>
    </submittedName>
</protein>
<name>S7RSK0_GLOTA</name>
<evidence type="ECO:0000313" key="2">
    <source>
        <dbReference type="Proteomes" id="UP000030669"/>
    </source>
</evidence>
<dbReference type="eggNOG" id="ENOG502SMB9">
    <property type="taxonomic scope" value="Eukaryota"/>
</dbReference>
<dbReference type="KEGG" id="gtr:GLOTRDRAFT_137908"/>
<dbReference type="EMBL" id="KB469299">
    <property type="protein sequence ID" value="EPQ57645.1"/>
    <property type="molecule type" value="Genomic_DNA"/>
</dbReference>
<gene>
    <name evidence="1" type="ORF">GLOTRDRAFT_137908</name>
</gene>
<dbReference type="GeneID" id="19303857"/>
<dbReference type="OrthoDB" id="2840902at2759"/>
<keyword evidence="2" id="KW-1185">Reference proteome</keyword>
<dbReference type="AlphaFoldDB" id="S7RSK0"/>
<proteinExistence type="predicted"/>
<dbReference type="RefSeq" id="XP_007864703.1">
    <property type="nucleotide sequence ID" value="XM_007866512.1"/>
</dbReference>